<evidence type="ECO:0000256" key="1">
    <source>
        <dbReference type="ARBA" id="ARBA00008390"/>
    </source>
</evidence>
<protein>
    <recommendedName>
        <fullName evidence="3">Lipocalin/cytosolic fatty-acid binding domain-containing protein</fullName>
    </recommendedName>
</protein>
<dbReference type="Proteomes" id="UP000824219">
    <property type="component" value="Linkage Group LG01"/>
</dbReference>
<dbReference type="PANTHER" id="PTHR11955">
    <property type="entry name" value="FATTY ACID BINDING PROTEIN"/>
    <property type="match status" value="1"/>
</dbReference>
<dbReference type="Pfam" id="PF00061">
    <property type="entry name" value="Lipocalin"/>
    <property type="match status" value="1"/>
</dbReference>
<dbReference type="InterPro" id="IPR000566">
    <property type="entry name" value="Lipocln_cytosolic_FA-bd_dom"/>
</dbReference>
<evidence type="ECO:0000313" key="5">
    <source>
        <dbReference type="Proteomes" id="UP000824219"/>
    </source>
</evidence>
<keyword evidence="5" id="KW-1185">Reference proteome</keyword>
<comment type="caution">
    <text evidence="4">The sequence shown here is derived from an EMBL/GenBank/DDBJ whole genome shotgun (WGS) entry which is preliminary data.</text>
</comment>
<gene>
    <name evidence="4" type="ORF">KOW79_000120</name>
</gene>
<evidence type="ECO:0000313" key="4">
    <source>
        <dbReference type="EMBL" id="KAG7335427.1"/>
    </source>
</evidence>
<organism evidence="4 5">
    <name type="scientific">Hemibagrus wyckioides</name>
    <dbReference type="NCBI Taxonomy" id="337641"/>
    <lineage>
        <taxon>Eukaryota</taxon>
        <taxon>Metazoa</taxon>
        <taxon>Chordata</taxon>
        <taxon>Craniata</taxon>
        <taxon>Vertebrata</taxon>
        <taxon>Euteleostomi</taxon>
        <taxon>Actinopterygii</taxon>
        <taxon>Neopterygii</taxon>
        <taxon>Teleostei</taxon>
        <taxon>Ostariophysi</taxon>
        <taxon>Siluriformes</taxon>
        <taxon>Bagridae</taxon>
        <taxon>Hemibagrus</taxon>
    </lineage>
</organism>
<dbReference type="GO" id="GO:0008289">
    <property type="term" value="F:lipid binding"/>
    <property type="evidence" value="ECO:0007669"/>
    <property type="project" value="InterPro"/>
</dbReference>
<accession>A0A9D3P6G8</accession>
<reference evidence="4 5" key="1">
    <citation type="submission" date="2021-06" db="EMBL/GenBank/DDBJ databases">
        <title>Chromosome-level genome assembly of the red-tail catfish (Hemibagrus wyckioides).</title>
        <authorList>
            <person name="Shao F."/>
        </authorList>
    </citation>
    <scope>NUCLEOTIDE SEQUENCE [LARGE SCALE GENOMIC DNA]</scope>
    <source>
        <strain evidence="4">EC202008001</strain>
        <tissue evidence="4">Blood</tissue>
    </source>
</reference>
<evidence type="ECO:0000259" key="3">
    <source>
        <dbReference type="Pfam" id="PF00061"/>
    </source>
</evidence>
<comment type="similarity">
    <text evidence="1">Belongs to the calycin superfamily. Fatty-acid binding protein (FABP) family.</text>
</comment>
<name>A0A9D3P6G8_9TELE</name>
<evidence type="ECO:0000256" key="2">
    <source>
        <dbReference type="SAM" id="MobiDB-lite"/>
    </source>
</evidence>
<dbReference type="EMBL" id="JAHKSW010000001">
    <property type="protein sequence ID" value="KAG7335427.1"/>
    <property type="molecule type" value="Genomic_DNA"/>
</dbReference>
<feature type="region of interest" description="Disordered" evidence="2">
    <location>
        <begin position="134"/>
        <end position="175"/>
    </location>
</feature>
<dbReference type="FunFam" id="2.40.128.20:FF:000001">
    <property type="entry name" value="Fatty acid-binding protein, adipocyte"/>
    <property type="match status" value="1"/>
</dbReference>
<dbReference type="AlphaFoldDB" id="A0A9D3P6G8"/>
<dbReference type="CDD" id="cd19464">
    <property type="entry name" value="CRBP3"/>
    <property type="match status" value="1"/>
</dbReference>
<dbReference type="SUPFAM" id="SSF50814">
    <property type="entry name" value="Lipocalins"/>
    <property type="match status" value="1"/>
</dbReference>
<dbReference type="Gene3D" id="2.40.128.20">
    <property type="match status" value="1"/>
</dbReference>
<feature type="compositionally biased region" description="Polar residues" evidence="2">
    <location>
        <begin position="161"/>
        <end position="175"/>
    </location>
</feature>
<proteinExistence type="inferred from homology"/>
<dbReference type="InterPro" id="IPR031259">
    <property type="entry name" value="ILBP"/>
</dbReference>
<feature type="domain" description="Lipocalin/cytosolic fatty-acid binding" evidence="3">
    <location>
        <begin position="8"/>
        <end position="124"/>
    </location>
</feature>
<dbReference type="InterPro" id="IPR012674">
    <property type="entry name" value="Calycin"/>
</dbReference>
<dbReference type="OrthoDB" id="354351at2759"/>
<sequence length="214" mass="23247">MSQPNYTGVYHWISQDNFEAYLAALDINVALRKVVCMLRPSKHIEHDVNSGHMKIKTSTTFKNFDMDFTLGQEFTEDLGPVDGRKCQTTVDWDGDKLVCVQKGEKEGRGWTHWLEGNLLHLELRVNNVVAKQAGPAEAEPTAETAPAGGVECAAGPAEAGPTSTEPTNTGPDNSSVCHDLRNVLLHSPGSLQTLQGSWTDSLLICSSLKPPGFS</sequence>
<feature type="compositionally biased region" description="Low complexity" evidence="2">
    <location>
        <begin position="134"/>
        <end position="149"/>
    </location>
</feature>